<dbReference type="SUPFAM" id="SSF103088">
    <property type="entry name" value="OmpA-like"/>
    <property type="match status" value="1"/>
</dbReference>
<dbReference type="PROSITE" id="PS51123">
    <property type="entry name" value="OMPA_2"/>
    <property type="match status" value="1"/>
</dbReference>
<dbReference type="PROSITE" id="PS51257">
    <property type="entry name" value="PROKAR_LIPOPROTEIN"/>
    <property type="match status" value="1"/>
</dbReference>
<evidence type="ECO:0000256" key="5">
    <source>
        <dbReference type="ARBA" id="ARBA00023065"/>
    </source>
</evidence>
<dbReference type="GO" id="GO:0009279">
    <property type="term" value="C:cell outer membrane"/>
    <property type="evidence" value="ECO:0007669"/>
    <property type="project" value="UniProtKB-SubCell"/>
</dbReference>
<feature type="chain" id="PRO_5001905103" description="OmpA-like domain-containing protein" evidence="11">
    <location>
        <begin position="23"/>
        <end position="356"/>
    </location>
</feature>
<feature type="region of interest" description="Disordered" evidence="10">
    <location>
        <begin position="183"/>
        <end position="216"/>
    </location>
</feature>
<evidence type="ECO:0000256" key="6">
    <source>
        <dbReference type="ARBA" id="ARBA00023114"/>
    </source>
</evidence>
<dbReference type="EMBL" id="JPER01000006">
    <property type="protein sequence ID" value="KFZ30216.1"/>
    <property type="molecule type" value="Genomic_DNA"/>
</dbReference>
<keyword evidence="2" id="KW-0813">Transport</keyword>
<evidence type="ECO:0000256" key="11">
    <source>
        <dbReference type="SAM" id="SignalP"/>
    </source>
</evidence>
<feature type="signal peptide" evidence="11">
    <location>
        <begin position="1"/>
        <end position="22"/>
    </location>
</feature>
<dbReference type="Pfam" id="PF00691">
    <property type="entry name" value="OmpA"/>
    <property type="match status" value="1"/>
</dbReference>
<evidence type="ECO:0000256" key="10">
    <source>
        <dbReference type="SAM" id="MobiDB-lite"/>
    </source>
</evidence>
<name>A0A094JCB5_9GAMM</name>
<proteinExistence type="predicted"/>
<keyword evidence="5" id="KW-0406">Ion transport</keyword>
<dbReference type="STRING" id="435908.IDSA_10680"/>
<evidence type="ECO:0000256" key="8">
    <source>
        <dbReference type="ARBA" id="ARBA00023237"/>
    </source>
</evidence>
<keyword evidence="4" id="KW-0812">Transmembrane</keyword>
<comment type="subcellular location">
    <subcellularLocation>
        <location evidence="1">Cell outer membrane</location>
        <topology evidence="1">Multi-pass membrane protein</topology>
    </subcellularLocation>
</comment>
<dbReference type="GO" id="GO:0046930">
    <property type="term" value="C:pore complex"/>
    <property type="evidence" value="ECO:0007669"/>
    <property type="project" value="UniProtKB-KW"/>
</dbReference>
<gene>
    <name evidence="13" type="ORF">IDSA_10680</name>
</gene>
<evidence type="ECO:0000256" key="4">
    <source>
        <dbReference type="ARBA" id="ARBA00022692"/>
    </source>
</evidence>
<dbReference type="InterPro" id="IPR006690">
    <property type="entry name" value="OMPA-like_CS"/>
</dbReference>
<protein>
    <recommendedName>
        <fullName evidence="12">OmpA-like domain-containing protein</fullName>
    </recommendedName>
</protein>
<keyword evidence="14" id="KW-1185">Reference proteome</keyword>
<dbReference type="GO" id="GO:0005509">
    <property type="term" value="F:calcium ion binding"/>
    <property type="evidence" value="ECO:0007669"/>
    <property type="project" value="InterPro"/>
</dbReference>
<dbReference type="InterPro" id="IPR050330">
    <property type="entry name" value="Bact_OuterMem_StrucFunc"/>
</dbReference>
<evidence type="ECO:0000256" key="9">
    <source>
        <dbReference type="PROSITE-ProRule" id="PRU00473"/>
    </source>
</evidence>
<reference evidence="13 14" key="1">
    <citation type="submission" date="2014-06" db="EMBL/GenBank/DDBJ databases">
        <title>The draft genome sequence of Idiomarina salinarum ISL-52.</title>
        <authorList>
            <person name="Du J."/>
            <person name="Shao Z."/>
        </authorList>
    </citation>
    <scope>NUCLEOTIDE SEQUENCE [LARGE SCALE GENOMIC DNA]</scope>
    <source>
        <strain evidence="13 14">ISL-52</strain>
    </source>
</reference>
<comment type="caution">
    <text evidence="13">The sequence shown here is derived from an EMBL/GenBank/DDBJ whole genome shotgun (WGS) entry which is preliminary data.</text>
</comment>
<dbReference type="InterPro" id="IPR011250">
    <property type="entry name" value="OMP/PagP_B-barrel"/>
</dbReference>
<accession>A0A094JCB5</accession>
<evidence type="ECO:0000256" key="2">
    <source>
        <dbReference type="ARBA" id="ARBA00022448"/>
    </source>
</evidence>
<evidence type="ECO:0000256" key="1">
    <source>
        <dbReference type="ARBA" id="ARBA00004571"/>
    </source>
</evidence>
<sequence length="356" mass="38744">MKRLTALSVAVVAACSAIPAMAQDNTSEVGQYYLGPRIGVFGPDSDRRTIEDGDIAKFKGGLGASFAGLEGGFQFTPKWGYRVYWDHLRGNLESGGTSSGNVFGIDALYSFTENFYGGLGINSTELGSQTNRFVRVSAGYKEYITENLAFTVEGGVQQNDGDLTEFLFQTGLRWYFGKPATYTTPAQEPVAPQPQPEQRPVDSDGDGVIDSRDKCPDTQAGYKVDADGCVMYRDETITKRLMVTFGFDSAKISAGQDTAIRSTAEFLKEYPQLDVVIEGHTDDIGPESYNLKLSQERAKAVGNTLVKDFGINESRVSTVGYGEAQPLVPNTSKANRADNRRVEAKMSVTKKTAIKD</sequence>
<organism evidence="13 14">
    <name type="scientific">Pseudidiomarina salinarum</name>
    <dbReference type="NCBI Taxonomy" id="435908"/>
    <lineage>
        <taxon>Bacteria</taxon>
        <taxon>Pseudomonadati</taxon>
        <taxon>Pseudomonadota</taxon>
        <taxon>Gammaproteobacteria</taxon>
        <taxon>Alteromonadales</taxon>
        <taxon>Idiomarinaceae</taxon>
        <taxon>Pseudidiomarina</taxon>
    </lineage>
</organism>
<keyword evidence="3" id="KW-1134">Transmembrane beta strand</keyword>
<evidence type="ECO:0000313" key="14">
    <source>
        <dbReference type="Proteomes" id="UP000054363"/>
    </source>
</evidence>
<dbReference type="eggNOG" id="COG2885">
    <property type="taxonomic scope" value="Bacteria"/>
</dbReference>
<dbReference type="InterPro" id="IPR036737">
    <property type="entry name" value="OmpA-like_sf"/>
</dbReference>
<dbReference type="InterPro" id="IPR028974">
    <property type="entry name" value="TSP_type-3_rpt"/>
</dbReference>
<dbReference type="SUPFAM" id="SSF103647">
    <property type="entry name" value="TSP type-3 repeat"/>
    <property type="match status" value="1"/>
</dbReference>
<dbReference type="InterPro" id="IPR006665">
    <property type="entry name" value="OmpA-like"/>
</dbReference>
<dbReference type="CDD" id="cd07185">
    <property type="entry name" value="OmpA_C-like"/>
    <property type="match status" value="1"/>
</dbReference>
<dbReference type="RefSeq" id="WP_034776568.1">
    <property type="nucleotide sequence ID" value="NZ_JPER01000006.1"/>
</dbReference>
<evidence type="ECO:0000259" key="12">
    <source>
        <dbReference type="PROSITE" id="PS51123"/>
    </source>
</evidence>
<dbReference type="InterPro" id="IPR006664">
    <property type="entry name" value="OMP_bac"/>
</dbReference>
<feature type="domain" description="OmpA-like" evidence="12">
    <location>
        <begin position="232"/>
        <end position="350"/>
    </location>
</feature>
<evidence type="ECO:0000256" key="3">
    <source>
        <dbReference type="ARBA" id="ARBA00022452"/>
    </source>
</evidence>
<keyword evidence="11" id="KW-0732">Signal</keyword>
<dbReference type="GO" id="GO:0006811">
    <property type="term" value="P:monoatomic ion transport"/>
    <property type="evidence" value="ECO:0007669"/>
    <property type="project" value="UniProtKB-KW"/>
</dbReference>
<dbReference type="Proteomes" id="UP000054363">
    <property type="component" value="Unassembled WGS sequence"/>
</dbReference>
<dbReference type="SUPFAM" id="SSF56925">
    <property type="entry name" value="OMPA-like"/>
    <property type="match status" value="1"/>
</dbReference>
<keyword evidence="6" id="KW-0626">Porin</keyword>
<evidence type="ECO:0000313" key="13">
    <source>
        <dbReference type="EMBL" id="KFZ30216.1"/>
    </source>
</evidence>
<dbReference type="AlphaFoldDB" id="A0A094JCB5"/>
<dbReference type="PROSITE" id="PS01068">
    <property type="entry name" value="OMPA_1"/>
    <property type="match status" value="1"/>
</dbReference>
<dbReference type="PRINTS" id="PR01021">
    <property type="entry name" value="OMPADOMAIN"/>
</dbReference>
<dbReference type="GO" id="GO:0015288">
    <property type="term" value="F:porin activity"/>
    <property type="evidence" value="ECO:0007669"/>
    <property type="project" value="UniProtKB-KW"/>
</dbReference>
<dbReference type="PANTHER" id="PTHR30329">
    <property type="entry name" value="STATOR ELEMENT OF FLAGELLAR MOTOR COMPLEX"/>
    <property type="match status" value="1"/>
</dbReference>
<keyword evidence="8" id="KW-0998">Cell outer membrane</keyword>
<dbReference type="PANTHER" id="PTHR30329:SF21">
    <property type="entry name" value="LIPOPROTEIN YIAD-RELATED"/>
    <property type="match status" value="1"/>
</dbReference>
<keyword evidence="7 9" id="KW-0472">Membrane</keyword>
<dbReference type="Gene3D" id="2.40.160.20">
    <property type="match status" value="1"/>
</dbReference>
<evidence type="ECO:0000256" key="7">
    <source>
        <dbReference type="ARBA" id="ARBA00023136"/>
    </source>
</evidence>
<dbReference type="Gene3D" id="3.30.1330.60">
    <property type="entry name" value="OmpA-like domain"/>
    <property type="match status" value="1"/>
</dbReference>